<proteinExistence type="predicted"/>
<sequence length="334" mass="40281">MYRSNEELFKHIFDEIVFLESETRTISEEVFLKDEKTQRAFARSIEIIGEAVKNISNDIIIKYKEVPWRNIAGMRDKLIHGYFSVDYEIVWDVAKNIIPEFKNQLIKIMDTEKRKMTIKEIITEINKIEIDIADFISSYKSEQLVSNYDDWNYKDVIAHLLEWIMFSKNKLNAIVHNQDFQEISNIDIFNKQNYIKNKNKHITELQKKLIFELNEYKNIVLLYTEADLQRKDLPIGFSFELWRYMVMDTIIHPVMHLLYYLIKTKNYKLFFKLCKKYNEIFYCYAKGNIEVYSFYEYIEDSKKFIENIKELGEQYKNDDMIHAVLKANKIDENI</sequence>
<dbReference type="Gene3D" id="1.20.120.450">
    <property type="entry name" value="dinb family like domain"/>
    <property type="match status" value="1"/>
</dbReference>
<keyword evidence="2" id="KW-1277">Toxin-antitoxin system</keyword>
<evidence type="ECO:0000256" key="1">
    <source>
        <dbReference type="ARBA" id="ARBA00022553"/>
    </source>
</evidence>
<dbReference type="InterPro" id="IPR051813">
    <property type="entry name" value="HepT_RNase_toxin"/>
</dbReference>
<dbReference type="PANTHER" id="PTHR34139:SF1">
    <property type="entry name" value="RNASE MJ1380-RELATED"/>
    <property type="match status" value="1"/>
</dbReference>
<dbReference type="HOGENOM" id="CLU_831385_0_0_12"/>
<evidence type="ECO:0000256" key="3">
    <source>
        <dbReference type="ARBA" id="ARBA00022722"/>
    </source>
</evidence>
<evidence type="ECO:0000256" key="2">
    <source>
        <dbReference type="ARBA" id="ARBA00022649"/>
    </source>
</evidence>
<accession>A0A0F6MS52</accession>
<dbReference type="GO" id="GO:0110001">
    <property type="term" value="C:toxin-antitoxin complex"/>
    <property type="evidence" value="ECO:0007669"/>
    <property type="project" value="InterPro"/>
</dbReference>
<name>A0A0F6MS52_TREDN</name>
<dbReference type="PANTHER" id="PTHR34139">
    <property type="entry name" value="UPF0331 PROTEIN MJ0127"/>
    <property type="match status" value="1"/>
</dbReference>
<protein>
    <recommendedName>
        <fullName evidence="7">DUF86 domain-containing protein</fullName>
    </recommendedName>
</protein>
<keyword evidence="4" id="KW-0547">Nucleotide-binding</keyword>
<comment type="caution">
    <text evidence="6">The sequence shown here is derived from an EMBL/GenBank/DDBJ whole genome shotgun (WGS) entry which is preliminary data.</text>
</comment>
<evidence type="ECO:0008006" key="7">
    <source>
        <dbReference type="Google" id="ProtNLM"/>
    </source>
</evidence>
<dbReference type="InterPro" id="IPR008201">
    <property type="entry name" value="HepT-like"/>
</dbReference>
<dbReference type="Proteomes" id="UP000011701">
    <property type="component" value="Chromosome"/>
</dbReference>
<dbReference type="GO" id="GO:0016787">
    <property type="term" value="F:hydrolase activity"/>
    <property type="evidence" value="ECO:0007669"/>
    <property type="project" value="UniProtKB-KW"/>
</dbReference>
<dbReference type="GO" id="GO:0000166">
    <property type="term" value="F:nucleotide binding"/>
    <property type="evidence" value="ECO:0007669"/>
    <property type="project" value="UniProtKB-KW"/>
</dbReference>
<dbReference type="InterPro" id="IPR034660">
    <property type="entry name" value="DinB/YfiT-like"/>
</dbReference>
<dbReference type="EMBL" id="AGDY01000002">
    <property type="protein sequence ID" value="EMB24554.1"/>
    <property type="molecule type" value="Genomic_DNA"/>
</dbReference>
<keyword evidence="1" id="KW-0597">Phosphoprotein</keyword>
<dbReference type="PATRIC" id="fig|999434.4.peg.252"/>
<reference evidence="6" key="1">
    <citation type="submission" date="2012-01" db="EMBL/GenBank/DDBJ databases">
        <title>The Genome Sequence of Treponema denticola OTK.</title>
        <authorList>
            <consortium name="The Broad Institute Genome Sequencing Platform"/>
            <person name="Earl A."/>
            <person name="Ward D."/>
            <person name="Feldgarden M."/>
            <person name="Gevers D."/>
            <person name="Blanton J.M."/>
            <person name="Fenno C.J."/>
            <person name="Baranova O.V."/>
            <person name="Mathney J."/>
            <person name="Dewhirst F.E."/>
            <person name="Izard J."/>
            <person name="Young S.K."/>
            <person name="Zeng Q."/>
            <person name="Gargeya S."/>
            <person name="Fitzgerald M."/>
            <person name="Haas B."/>
            <person name="Abouelleil A."/>
            <person name="Alvarado L."/>
            <person name="Arachchi H.M."/>
            <person name="Berlin A."/>
            <person name="Chapman S.B."/>
            <person name="Gearin G."/>
            <person name="Goldberg J."/>
            <person name="Griggs A."/>
            <person name="Gujja S."/>
            <person name="Hansen M."/>
            <person name="Heiman D."/>
            <person name="Howarth C."/>
            <person name="Larimer J."/>
            <person name="Lui A."/>
            <person name="MacDonald P.J.P."/>
            <person name="McCowen C."/>
            <person name="Montmayeur A."/>
            <person name="Murphy C."/>
            <person name="Neiman D."/>
            <person name="Pearson M."/>
            <person name="Priest M."/>
            <person name="Roberts A."/>
            <person name="Saif S."/>
            <person name="Shea T."/>
            <person name="Sisk P."/>
            <person name="Stolte C."/>
            <person name="Sykes S."/>
            <person name="Wortman J."/>
            <person name="Nusbaum C."/>
            <person name="Birren B."/>
        </authorList>
    </citation>
    <scope>NUCLEOTIDE SEQUENCE [LARGE SCALE GENOMIC DNA]</scope>
    <source>
        <strain evidence="6">OTK</strain>
    </source>
</reference>
<evidence type="ECO:0000256" key="5">
    <source>
        <dbReference type="ARBA" id="ARBA00022801"/>
    </source>
</evidence>
<evidence type="ECO:0000256" key="4">
    <source>
        <dbReference type="ARBA" id="ARBA00022741"/>
    </source>
</evidence>
<dbReference type="GO" id="GO:0004540">
    <property type="term" value="F:RNA nuclease activity"/>
    <property type="evidence" value="ECO:0007669"/>
    <property type="project" value="InterPro"/>
</dbReference>
<gene>
    <name evidence="6" type="ORF">HMPREF9723_00242</name>
</gene>
<dbReference type="AlphaFoldDB" id="A0A0F6MS52"/>
<evidence type="ECO:0000313" key="6">
    <source>
        <dbReference type="EMBL" id="EMB24554.1"/>
    </source>
</evidence>
<keyword evidence="5" id="KW-0378">Hydrolase</keyword>
<keyword evidence="3" id="KW-0540">Nuclease</keyword>
<organism evidence="6">
    <name type="scientific">Treponema denticola OTK</name>
    <dbReference type="NCBI Taxonomy" id="999434"/>
    <lineage>
        <taxon>Bacteria</taxon>
        <taxon>Pseudomonadati</taxon>
        <taxon>Spirochaetota</taxon>
        <taxon>Spirochaetia</taxon>
        <taxon>Spirochaetales</taxon>
        <taxon>Treponemataceae</taxon>
        <taxon>Treponema</taxon>
    </lineage>
</organism>
<dbReference type="Pfam" id="PF01934">
    <property type="entry name" value="HepT-like"/>
    <property type="match status" value="1"/>
</dbReference>